<evidence type="ECO:0000256" key="7">
    <source>
        <dbReference type="ARBA" id="ARBA00023136"/>
    </source>
</evidence>
<dbReference type="RefSeq" id="WP_107255277.1">
    <property type="nucleotide sequence ID" value="NZ_PYOC01000010.1"/>
</dbReference>
<evidence type="ECO:0000256" key="6">
    <source>
        <dbReference type="ARBA" id="ARBA00022989"/>
    </source>
</evidence>
<dbReference type="EMBL" id="PYOC01000010">
    <property type="protein sequence ID" value="PSV44162.1"/>
    <property type="molecule type" value="Genomic_DNA"/>
</dbReference>
<dbReference type="FunFam" id="3.90.550.10:FF:000079">
    <property type="entry name" value="Probable glycosyl transferase"/>
    <property type="match status" value="1"/>
</dbReference>
<evidence type="ECO:0000256" key="4">
    <source>
        <dbReference type="ARBA" id="ARBA00022679"/>
    </source>
</evidence>
<evidence type="ECO:0000259" key="10">
    <source>
        <dbReference type="Pfam" id="PF00535"/>
    </source>
</evidence>
<keyword evidence="12" id="KW-1185">Reference proteome</keyword>
<dbReference type="InterPro" id="IPR001173">
    <property type="entry name" value="Glyco_trans_2-like"/>
</dbReference>
<evidence type="ECO:0000313" key="11">
    <source>
        <dbReference type="EMBL" id="PSV44162.1"/>
    </source>
</evidence>
<gene>
    <name evidence="11" type="ORF">C9J47_21145</name>
</gene>
<dbReference type="Pfam" id="PF00535">
    <property type="entry name" value="Glycos_transf_2"/>
    <property type="match status" value="1"/>
</dbReference>
<keyword evidence="3" id="KW-0328">Glycosyltransferase</keyword>
<keyword evidence="4 11" id="KW-0808">Transferase</keyword>
<keyword evidence="6 9" id="KW-1133">Transmembrane helix</keyword>
<evidence type="ECO:0000256" key="2">
    <source>
        <dbReference type="ARBA" id="ARBA00022475"/>
    </source>
</evidence>
<dbReference type="Gene3D" id="3.90.550.10">
    <property type="entry name" value="Spore Coat Polysaccharide Biosynthesis Protein SpsA, Chain A"/>
    <property type="match status" value="1"/>
</dbReference>
<evidence type="ECO:0000256" key="3">
    <source>
        <dbReference type="ARBA" id="ARBA00022676"/>
    </source>
</evidence>
<feature type="domain" description="Glycosyltransferase 2-like" evidence="10">
    <location>
        <begin position="25"/>
        <end position="188"/>
    </location>
</feature>
<comment type="similarity">
    <text evidence="8">Belongs to the glycosyltransferase 2 family. GtrB subfamily.</text>
</comment>
<dbReference type="CDD" id="cd04187">
    <property type="entry name" value="DPM1_like_bac"/>
    <property type="match status" value="1"/>
</dbReference>
<keyword evidence="2" id="KW-1003">Cell membrane</keyword>
<keyword evidence="7 9" id="KW-0472">Membrane</keyword>
<dbReference type="AlphaFoldDB" id="A0A2T3L493"/>
<dbReference type="Proteomes" id="UP000241803">
    <property type="component" value="Unassembled WGS sequence"/>
</dbReference>
<keyword evidence="5 9" id="KW-0812">Transmembrane</keyword>
<dbReference type="GO" id="GO:0005886">
    <property type="term" value="C:plasma membrane"/>
    <property type="evidence" value="ECO:0007669"/>
    <property type="project" value="UniProtKB-SubCell"/>
</dbReference>
<dbReference type="SUPFAM" id="SSF53448">
    <property type="entry name" value="Nucleotide-diphospho-sugar transferases"/>
    <property type="match status" value="1"/>
</dbReference>
<evidence type="ECO:0000256" key="8">
    <source>
        <dbReference type="ARBA" id="ARBA00038152"/>
    </source>
</evidence>
<accession>A0A2T3L493</accession>
<dbReference type="InterPro" id="IPR029044">
    <property type="entry name" value="Nucleotide-diphossugar_trans"/>
</dbReference>
<sequence length="386" mass="43286">MSTITLLSQHRDKQNKGKEKSPLLSIIIPMYNEELVIEECHKRVCAVLDGLNEHCEIIYVDDGSSDSSVKLASSFSSEYHQIVTICLSRNFGKEAAMSAGLQAVKGQAVILIDADLQDPPELIPAMVKEWKLGFDVVDMQRHKRHGESWFKRVTAAAFYKLINSMSDIPIPQNVGDFRLIDRRVVDEINKLPERTRFMKGLFAWPGFRRTTLQFDRDARQAGETKWNYTKLVHLAFEGITSFSTRPLRLATAAGLFTSIAAIIMAAVVFTKTIIWGDPVAGYPSTIMIVLLLGGVQLLSIGLMGEYVGRLFIEAKQRPLFVVMDQTIKNATANVTMNTNHAEDNTEIQTFKMKPIDKNAHTMNVSLEHVFMKGVLSTKGEEVKHNV</sequence>
<dbReference type="PANTHER" id="PTHR48090:SF1">
    <property type="entry name" value="PROPHAGE BACTOPRENOL GLUCOSYL TRANSFERASE HOMOLOG"/>
    <property type="match status" value="1"/>
</dbReference>
<dbReference type="InterPro" id="IPR050256">
    <property type="entry name" value="Glycosyltransferase_2"/>
</dbReference>
<evidence type="ECO:0000256" key="5">
    <source>
        <dbReference type="ARBA" id="ARBA00022692"/>
    </source>
</evidence>
<name>A0A2T3L493_9GAMM</name>
<evidence type="ECO:0000313" key="12">
    <source>
        <dbReference type="Proteomes" id="UP000241803"/>
    </source>
</evidence>
<protein>
    <submittedName>
        <fullName evidence="11">Glycosyltransferase</fullName>
    </submittedName>
</protein>
<evidence type="ECO:0000256" key="1">
    <source>
        <dbReference type="ARBA" id="ARBA00004651"/>
    </source>
</evidence>
<organism evidence="11 12">
    <name type="scientific">Photobacterium indicum</name>
    <dbReference type="NCBI Taxonomy" id="81447"/>
    <lineage>
        <taxon>Bacteria</taxon>
        <taxon>Pseudomonadati</taxon>
        <taxon>Pseudomonadota</taxon>
        <taxon>Gammaproteobacteria</taxon>
        <taxon>Vibrionales</taxon>
        <taxon>Vibrionaceae</taxon>
        <taxon>Photobacterium</taxon>
    </lineage>
</organism>
<feature type="transmembrane region" description="Helical" evidence="9">
    <location>
        <begin position="249"/>
        <end position="274"/>
    </location>
</feature>
<feature type="transmembrane region" description="Helical" evidence="9">
    <location>
        <begin position="286"/>
        <end position="307"/>
    </location>
</feature>
<comment type="subcellular location">
    <subcellularLocation>
        <location evidence="1">Cell membrane</location>
        <topology evidence="1">Multi-pass membrane protein</topology>
    </subcellularLocation>
</comment>
<proteinExistence type="inferred from homology"/>
<reference evidence="11 12" key="1">
    <citation type="submission" date="2018-03" db="EMBL/GenBank/DDBJ databases">
        <title>Whole genome sequencing of Histamine producing bacteria.</title>
        <authorList>
            <person name="Butler K."/>
        </authorList>
    </citation>
    <scope>NUCLEOTIDE SEQUENCE [LARGE SCALE GENOMIC DNA]</scope>
    <source>
        <strain evidence="11 12">ATCC 19614</strain>
    </source>
</reference>
<comment type="caution">
    <text evidence="11">The sequence shown here is derived from an EMBL/GenBank/DDBJ whole genome shotgun (WGS) entry which is preliminary data.</text>
</comment>
<evidence type="ECO:0000256" key="9">
    <source>
        <dbReference type="SAM" id="Phobius"/>
    </source>
</evidence>
<dbReference type="PANTHER" id="PTHR48090">
    <property type="entry name" value="UNDECAPRENYL-PHOSPHATE 4-DEOXY-4-FORMAMIDO-L-ARABINOSE TRANSFERASE-RELATED"/>
    <property type="match status" value="1"/>
</dbReference>
<dbReference type="GO" id="GO:0016757">
    <property type="term" value="F:glycosyltransferase activity"/>
    <property type="evidence" value="ECO:0007669"/>
    <property type="project" value="UniProtKB-KW"/>
</dbReference>